<dbReference type="OrthoDB" id="9807959at2"/>
<name>B8IEU4_METNO</name>
<dbReference type="SUPFAM" id="SSF47413">
    <property type="entry name" value="lambda repressor-like DNA-binding domains"/>
    <property type="match status" value="1"/>
</dbReference>
<dbReference type="GO" id="GO:0003677">
    <property type="term" value="F:DNA binding"/>
    <property type="evidence" value="ECO:0007669"/>
    <property type="project" value="InterPro"/>
</dbReference>
<reference evidence="1 2" key="1">
    <citation type="submission" date="2009-01" db="EMBL/GenBank/DDBJ databases">
        <title>Complete sequence of chromosome of Methylobacterium nodulans ORS 2060.</title>
        <authorList>
            <consortium name="US DOE Joint Genome Institute"/>
            <person name="Lucas S."/>
            <person name="Copeland A."/>
            <person name="Lapidus A."/>
            <person name="Glavina del Rio T."/>
            <person name="Dalin E."/>
            <person name="Tice H."/>
            <person name="Bruce D."/>
            <person name="Goodwin L."/>
            <person name="Pitluck S."/>
            <person name="Sims D."/>
            <person name="Brettin T."/>
            <person name="Detter J.C."/>
            <person name="Han C."/>
            <person name="Larimer F."/>
            <person name="Land M."/>
            <person name="Hauser L."/>
            <person name="Kyrpides N."/>
            <person name="Ivanova N."/>
            <person name="Marx C.J."/>
            <person name="Richardson P."/>
        </authorList>
    </citation>
    <scope>NUCLEOTIDE SEQUENCE [LARGE SCALE GENOMIC DNA]</scope>
    <source>
        <strain evidence="2">LMG 21967 / CNCM I-2342 / ORS 2060</strain>
    </source>
</reference>
<gene>
    <name evidence="1" type="ordered locus">Mnod_6675</name>
</gene>
<dbReference type="SUPFAM" id="SSF143100">
    <property type="entry name" value="TTHA1013/TTHA0281-like"/>
    <property type="match status" value="1"/>
</dbReference>
<dbReference type="InterPro" id="IPR035069">
    <property type="entry name" value="TTHA1013/TTHA0281-like"/>
</dbReference>
<dbReference type="InterPro" id="IPR010982">
    <property type="entry name" value="Lambda_DNA-bd_dom_sf"/>
</dbReference>
<evidence type="ECO:0000313" key="1">
    <source>
        <dbReference type="EMBL" id="ACL61437.1"/>
    </source>
</evidence>
<dbReference type="Gene3D" id="3.30.160.250">
    <property type="match status" value="1"/>
</dbReference>
<accession>B8IEU4</accession>
<sequence>MAGYRIELEPDDDTLMVICPALPEVATFGEDEADARRHAVDAIEEALAARIADGRDLPPFEDGADVVRLPLLTLLKAALYSELRRQGLTRADLVRRLDWKRESVDRLFRLDHASRLDQIEAAMAALGREVDLVVREAA</sequence>
<dbReference type="AlphaFoldDB" id="B8IEU4"/>
<dbReference type="STRING" id="460265.Mnod_6675"/>
<evidence type="ECO:0008006" key="3">
    <source>
        <dbReference type="Google" id="ProtNLM"/>
    </source>
</evidence>
<dbReference type="HOGENOM" id="CLU_140890_1_1_5"/>
<dbReference type="RefSeq" id="WP_015933006.1">
    <property type="nucleotide sequence ID" value="NC_011894.1"/>
</dbReference>
<evidence type="ECO:0000313" key="2">
    <source>
        <dbReference type="Proteomes" id="UP000008207"/>
    </source>
</evidence>
<dbReference type="Proteomes" id="UP000008207">
    <property type="component" value="Chromosome"/>
</dbReference>
<protein>
    <recommendedName>
        <fullName evidence="3">HicB-like antitoxin of toxin-antitoxin system domain-containing protein</fullName>
    </recommendedName>
</protein>
<dbReference type="EMBL" id="CP001349">
    <property type="protein sequence ID" value="ACL61437.1"/>
    <property type="molecule type" value="Genomic_DNA"/>
</dbReference>
<proteinExistence type="predicted"/>
<organism evidence="1 2">
    <name type="scientific">Methylobacterium nodulans (strain LMG 21967 / CNCM I-2342 / ORS 2060)</name>
    <dbReference type="NCBI Taxonomy" id="460265"/>
    <lineage>
        <taxon>Bacteria</taxon>
        <taxon>Pseudomonadati</taxon>
        <taxon>Pseudomonadota</taxon>
        <taxon>Alphaproteobacteria</taxon>
        <taxon>Hyphomicrobiales</taxon>
        <taxon>Methylobacteriaceae</taxon>
        <taxon>Methylobacterium</taxon>
    </lineage>
</organism>
<dbReference type="KEGG" id="mno:Mnod_6675"/>
<keyword evidence="2" id="KW-1185">Reference proteome</keyword>
<dbReference type="eggNOG" id="COG1598">
    <property type="taxonomic scope" value="Bacteria"/>
</dbReference>